<name>A0A381R5E7_9ZZZZ</name>
<dbReference type="FunFam" id="3.40.50.720:FF:000336">
    <property type="entry name" value="Aldehyde reductase"/>
    <property type="match status" value="1"/>
</dbReference>
<feature type="domain" description="NAD-dependent epimerase/dehydratase" evidence="3">
    <location>
        <begin position="4"/>
        <end position="239"/>
    </location>
</feature>
<dbReference type="SUPFAM" id="SSF51735">
    <property type="entry name" value="NAD(P)-binding Rossmann-fold domains"/>
    <property type="match status" value="1"/>
</dbReference>
<keyword evidence="1" id="KW-0560">Oxidoreductase</keyword>
<dbReference type="Gene3D" id="3.40.50.720">
    <property type="entry name" value="NAD(P)-binding Rossmann-like Domain"/>
    <property type="match status" value="1"/>
</dbReference>
<dbReference type="CDD" id="cd05227">
    <property type="entry name" value="AR_SDR_e"/>
    <property type="match status" value="1"/>
</dbReference>
<evidence type="ECO:0000259" key="3">
    <source>
        <dbReference type="Pfam" id="PF01370"/>
    </source>
</evidence>
<accession>A0A381R5E7</accession>
<proteinExistence type="inferred from homology"/>
<dbReference type="InterPro" id="IPR001509">
    <property type="entry name" value="Epimerase_deHydtase"/>
</dbReference>
<evidence type="ECO:0000256" key="1">
    <source>
        <dbReference type="ARBA" id="ARBA00023002"/>
    </source>
</evidence>
<sequence length="336" mass="37239">MERVLVTGATGFIALHCIQQLLDKGYQVRGTLRSDNRKDEVRDAMQKHSSNPENLELVMTDLLSDDGWEEATKDCKYVLHVASPFILEAPDHEDDLIKPAVEGTLRVLKACTANQVEKVVLTSSFAAIGYGNEQKIYDETDWSSTESSIGAYAKSKTLAEKTAWNYVEELSDEEKFDLTVINPVAVTGPMLSDDIGTSNTLLVQLLNGSMPACPKIHIGFVDVRDVAKAHIFSMTSEKTNNQRIILSDKELFFAEMGKVLKNAGFEKSPTKELPDFLVKIMALFIKELGGLTRSLGRVVYSNKDKAKGIFDWEYISAEDSAIEASEQLQSMGLISE</sequence>
<evidence type="ECO:0000313" key="4">
    <source>
        <dbReference type="EMBL" id="SUZ86912.1"/>
    </source>
</evidence>
<dbReference type="PANTHER" id="PTHR10366:SF564">
    <property type="entry name" value="STEROL-4-ALPHA-CARBOXYLATE 3-DEHYDROGENASE, DECARBOXYLATING"/>
    <property type="match status" value="1"/>
</dbReference>
<reference evidence="4" key="1">
    <citation type="submission" date="2018-05" db="EMBL/GenBank/DDBJ databases">
        <authorList>
            <person name="Lanie J.A."/>
            <person name="Ng W.-L."/>
            <person name="Kazmierczak K.M."/>
            <person name="Andrzejewski T.M."/>
            <person name="Davidsen T.M."/>
            <person name="Wayne K.J."/>
            <person name="Tettelin H."/>
            <person name="Glass J.I."/>
            <person name="Rusch D."/>
            <person name="Podicherti R."/>
            <person name="Tsui H.-C.T."/>
            <person name="Winkler M.E."/>
        </authorList>
    </citation>
    <scope>NUCLEOTIDE SEQUENCE</scope>
</reference>
<comment type="similarity">
    <text evidence="2">Belongs to the NAD(P)-dependent epimerase/dehydratase family. Dihydroflavonol-4-reductase subfamily.</text>
</comment>
<dbReference type="PANTHER" id="PTHR10366">
    <property type="entry name" value="NAD DEPENDENT EPIMERASE/DEHYDRATASE"/>
    <property type="match status" value="1"/>
</dbReference>
<dbReference type="AlphaFoldDB" id="A0A381R5E7"/>
<gene>
    <name evidence="4" type="ORF">METZ01_LOCUS39766</name>
</gene>
<evidence type="ECO:0000256" key="2">
    <source>
        <dbReference type="ARBA" id="ARBA00023445"/>
    </source>
</evidence>
<dbReference type="GO" id="GO:0016616">
    <property type="term" value="F:oxidoreductase activity, acting on the CH-OH group of donors, NAD or NADP as acceptor"/>
    <property type="evidence" value="ECO:0007669"/>
    <property type="project" value="TreeGrafter"/>
</dbReference>
<dbReference type="Pfam" id="PF01370">
    <property type="entry name" value="Epimerase"/>
    <property type="match status" value="1"/>
</dbReference>
<dbReference type="InterPro" id="IPR036291">
    <property type="entry name" value="NAD(P)-bd_dom_sf"/>
</dbReference>
<dbReference type="InterPro" id="IPR050425">
    <property type="entry name" value="NAD(P)_dehydrat-like"/>
</dbReference>
<organism evidence="4">
    <name type="scientific">marine metagenome</name>
    <dbReference type="NCBI Taxonomy" id="408172"/>
    <lineage>
        <taxon>unclassified sequences</taxon>
        <taxon>metagenomes</taxon>
        <taxon>ecological metagenomes</taxon>
    </lineage>
</organism>
<protein>
    <recommendedName>
        <fullName evidence="3">NAD-dependent epimerase/dehydratase domain-containing protein</fullName>
    </recommendedName>
</protein>
<dbReference type="EMBL" id="UINC01001704">
    <property type="protein sequence ID" value="SUZ86912.1"/>
    <property type="molecule type" value="Genomic_DNA"/>
</dbReference>